<dbReference type="Proteomes" id="UP001159428">
    <property type="component" value="Unassembled WGS sequence"/>
</dbReference>
<dbReference type="AlphaFoldDB" id="A0AAU9Y6G6"/>
<reference evidence="1 2" key="1">
    <citation type="submission" date="2022-05" db="EMBL/GenBank/DDBJ databases">
        <authorList>
            <consortium name="Genoscope - CEA"/>
            <person name="William W."/>
        </authorList>
    </citation>
    <scope>NUCLEOTIDE SEQUENCE [LARGE SCALE GENOMIC DNA]</scope>
</reference>
<name>A0AAU9Y6G6_9CNID</name>
<accession>A0AAU9Y6G6</accession>
<gene>
    <name evidence="1" type="ORF">PMEA_00013560</name>
</gene>
<keyword evidence="2" id="KW-1185">Reference proteome</keyword>
<comment type="caution">
    <text evidence="1">The sequence shown here is derived from an EMBL/GenBank/DDBJ whole genome shotgun (WGS) entry which is preliminary data.</text>
</comment>
<evidence type="ECO:0000313" key="2">
    <source>
        <dbReference type="Proteomes" id="UP001159428"/>
    </source>
</evidence>
<evidence type="ECO:0000313" key="1">
    <source>
        <dbReference type="EMBL" id="CAH3170088.1"/>
    </source>
</evidence>
<feature type="non-terminal residue" evidence="1">
    <location>
        <position position="185"/>
    </location>
</feature>
<sequence length="185" mass="20725">MREFVGEYGKGVRQENVRSKTKELTGTLPYALSMCSSVITASSEDCHDVTTACQIEDANEVLQARTVWVQTVYHNKDVVAVRHNRRREISPFWLAILSQDVQLEVDGGNSLRKKVQFQWLNPTSDPLTYTPGDVCDRNSPNCILTRVLGFTAKVSSITLTSEEDNRLSRLANGDLDDEDVGDDED</sequence>
<protein>
    <submittedName>
        <fullName evidence="1">Uncharacterized protein</fullName>
    </submittedName>
</protein>
<proteinExistence type="predicted"/>
<dbReference type="EMBL" id="CALNXJ010000230">
    <property type="protein sequence ID" value="CAH3170088.1"/>
    <property type="molecule type" value="Genomic_DNA"/>
</dbReference>
<organism evidence="1 2">
    <name type="scientific">Pocillopora meandrina</name>
    <dbReference type="NCBI Taxonomy" id="46732"/>
    <lineage>
        <taxon>Eukaryota</taxon>
        <taxon>Metazoa</taxon>
        <taxon>Cnidaria</taxon>
        <taxon>Anthozoa</taxon>
        <taxon>Hexacorallia</taxon>
        <taxon>Scleractinia</taxon>
        <taxon>Astrocoeniina</taxon>
        <taxon>Pocilloporidae</taxon>
        <taxon>Pocillopora</taxon>
    </lineage>
</organism>